<evidence type="ECO:0000259" key="4">
    <source>
        <dbReference type="PROSITE" id="PS50001"/>
    </source>
</evidence>
<evidence type="ECO:0000259" key="5">
    <source>
        <dbReference type="PROSITE" id="PS50003"/>
    </source>
</evidence>
<evidence type="ECO:0000256" key="1">
    <source>
        <dbReference type="ARBA" id="ARBA00022999"/>
    </source>
</evidence>
<dbReference type="VEuPathDB" id="VectorBase:BGLB034303"/>
<feature type="compositionally biased region" description="Polar residues" evidence="3">
    <location>
        <begin position="328"/>
        <end position="342"/>
    </location>
</feature>
<evidence type="ECO:0000256" key="3">
    <source>
        <dbReference type="SAM" id="MobiDB-lite"/>
    </source>
</evidence>
<dbReference type="KEGG" id="bgt:106060827"/>
<dbReference type="Gene3D" id="2.30.29.30">
    <property type="entry name" value="Pleckstrin-homology domain (PH domain)/Phosphotyrosine-binding domain (PTB)"/>
    <property type="match status" value="1"/>
</dbReference>
<accession>A0A2C9LRX4</accession>
<evidence type="ECO:0008006" key="8">
    <source>
        <dbReference type="Google" id="ProtNLM"/>
    </source>
</evidence>
<dbReference type="SMART" id="SM00252">
    <property type="entry name" value="SH2"/>
    <property type="match status" value="1"/>
</dbReference>
<feature type="compositionally biased region" description="Pro residues" evidence="3">
    <location>
        <begin position="344"/>
        <end position="353"/>
    </location>
</feature>
<dbReference type="PANTHER" id="PTHR15126">
    <property type="entry name" value="SH3-BINDING"/>
    <property type="match status" value="1"/>
</dbReference>
<evidence type="ECO:0000256" key="2">
    <source>
        <dbReference type="PROSITE-ProRule" id="PRU00191"/>
    </source>
</evidence>
<dbReference type="PROSITE" id="PS50001">
    <property type="entry name" value="SH2"/>
    <property type="match status" value="1"/>
</dbReference>
<feature type="region of interest" description="Disordered" evidence="3">
    <location>
        <begin position="215"/>
        <end position="378"/>
    </location>
</feature>
<dbReference type="InterPro" id="IPR001849">
    <property type="entry name" value="PH_domain"/>
</dbReference>
<dbReference type="SUPFAM" id="SSF55550">
    <property type="entry name" value="SH2 domain"/>
    <property type="match status" value="1"/>
</dbReference>
<feature type="compositionally biased region" description="Low complexity" evidence="3">
    <location>
        <begin position="215"/>
        <end position="226"/>
    </location>
</feature>
<evidence type="ECO:0000313" key="6">
    <source>
        <dbReference type="EnsemblMetazoa" id="BGLB034303-PA"/>
    </source>
</evidence>
<dbReference type="GO" id="GO:0007165">
    <property type="term" value="P:signal transduction"/>
    <property type="evidence" value="ECO:0007669"/>
    <property type="project" value="InterPro"/>
</dbReference>
<reference evidence="6" key="1">
    <citation type="submission" date="2020-05" db="UniProtKB">
        <authorList>
            <consortium name="EnsemblMetazoa"/>
        </authorList>
    </citation>
    <scope>IDENTIFICATION</scope>
    <source>
        <strain evidence="6">BB02</strain>
    </source>
</reference>
<dbReference type="GO" id="GO:0017124">
    <property type="term" value="F:SH3 domain binding"/>
    <property type="evidence" value="ECO:0007669"/>
    <property type="project" value="TreeGrafter"/>
</dbReference>
<name>A0A2C9LRX4_BIOGL</name>
<dbReference type="Gene3D" id="3.30.505.10">
    <property type="entry name" value="SH2 domain"/>
    <property type="match status" value="1"/>
</dbReference>
<keyword evidence="1 2" id="KW-0727">SH2 domain</keyword>
<dbReference type="PROSITE" id="PS50003">
    <property type="entry name" value="PH_DOMAIN"/>
    <property type="match status" value="1"/>
</dbReference>
<gene>
    <name evidence="6" type="primary">106060827</name>
</gene>
<dbReference type="Proteomes" id="UP000076420">
    <property type="component" value="Unassembled WGS sequence"/>
</dbReference>
<dbReference type="InterPro" id="IPR035848">
    <property type="entry name" value="SH3BP2"/>
</dbReference>
<feature type="domain" description="PH" evidence="5">
    <location>
        <begin position="22"/>
        <end position="124"/>
    </location>
</feature>
<evidence type="ECO:0000313" key="7">
    <source>
        <dbReference type="Proteomes" id="UP000076420"/>
    </source>
</evidence>
<dbReference type="AlphaFoldDB" id="A0A2C9LRX4"/>
<dbReference type="InterPro" id="IPR011993">
    <property type="entry name" value="PH-like_dom_sf"/>
</dbReference>
<feature type="compositionally biased region" description="Basic and acidic residues" evidence="3">
    <location>
        <begin position="360"/>
        <end position="370"/>
    </location>
</feature>
<sequence>MAETVCKVKNLPAQAFIRQTNLIAKYGLLRKKNLGINRKVWPVRFIVVSEGYLYCYKNENSEAPKNVFSLLDYCRVQVDAEKENLWSLSAPTHSDSEVPKVLYFSCLSDVERKEWVTAVNEQIHSIKNKPSCETALSESHYYEDIDEQAELSPGKLNGLNDLLKSPFKFLSHTVKGTKDNKRYHDLKLGHAQEEAQLNEDQGKALSTAKVNLVSPSSVSSVPKGLVPLPPRRTGTTSPTLAQMRVPATPDNGPGPIPARIAKPTAALGGTPLSEPSSSTEETFSTLPAPSPSCRRRLPPPPPNSEESHLTTVGSTPNDSRKVEPAPPTTEQTENIASRESTSPPIVPRLPPPRQLTTNKPKYDNGDHAERDNDDTPDSDYVNITDFYWSYEFPPPKMDSIRSLVDSCLILDPNPNRSKLNSVLLSTGQFGTYFVRNSRSGGEQVLAYLSKTQKVNQLKIFEEDGKLSLDQEKKSLLFDSLESLLNYYTLEGYLMETDEHLGRGIHEVINVQEALQANESAT</sequence>
<dbReference type="InterPro" id="IPR036860">
    <property type="entry name" value="SH2_dom_sf"/>
</dbReference>
<organism evidence="6 7">
    <name type="scientific">Biomphalaria glabrata</name>
    <name type="common">Bloodfluke planorb</name>
    <name type="synonym">Freshwater snail</name>
    <dbReference type="NCBI Taxonomy" id="6526"/>
    <lineage>
        <taxon>Eukaryota</taxon>
        <taxon>Metazoa</taxon>
        <taxon>Spiralia</taxon>
        <taxon>Lophotrochozoa</taxon>
        <taxon>Mollusca</taxon>
        <taxon>Gastropoda</taxon>
        <taxon>Heterobranchia</taxon>
        <taxon>Euthyneura</taxon>
        <taxon>Panpulmonata</taxon>
        <taxon>Hygrophila</taxon>
        <taxon>Lymnaeoidea</taxon>
        <taxon>Planorbidae</taxon>
        <taxon>Biomphalaria</taxon>
    </lineage>
</organism>
<dbReference type="Pfam" id="PF00017">
    <property type="entry name" value="SH2"/>
    <property type="match status" value="1"/>
</dbReference>
<dbReference type="SUPFAM" id="SSF50729">
    <property type="entry name" value="PH domain-like"/>
    <property type="match status" value="1"/>
</dbReference>
<dbReference type="EnsemblMetazoa" id="BGLB034303-RA">
    <property type="protein sequence ID" value="BGLB034303-PA"/>
    <property type="gene ID" value="BGLB034303"/>
</dbReference>
<dbReference type="VEuPathDB" id="VectorBase:BGLAX_052056"/>
<dbReference type="PANTHER" id="PTHR15126:SF4">
    <property type="entry name" value="SH3 DOMAIN-BINDING PROTEIN 2"/>
    <property type="match status" value="1"/>
</dbReference>
<dbReference type="STRING" id="6526.A0A2C9LRX4"/>
<protein>
    <recommendedName>
        <fullName evidence="8">PH domain-containing protein</fullName>
    </recommendedName>
</protein>
<feature type="compositionally biased region" description="Low complexity" evidence="3">
    <location>
        <begin position="267"/>
        <end position="287"/>
    </location>
</feature>
<feature type="domain" description="SH2" evidence="4">
    <location>
        <begin position="388"/>
        <end position="488"/>
    </location>
</feature>
<proteinExistence type="predicted"/>
<dbReference type="Pfam" id="PF00169">
    <property type="entry name" value="PH"/>
    <property type="match status" value="1"/>
</dbReference>
<dbReference type="InterPro" id="IPR000980">
    <property type="entry name" value="SH2"/>
</dbReference>
<dbReference type="SMART" id="SM00233">
    <property type="entry name" value="PH"/>
    <property type="match status" value="1"/>
</dbReference>